<dbReference type="GO" id="GO:0005886">
    <property type="term" value="C:plasma membrane"/>
    <property type="evidence" value="ECO:0007669"/>
    <property type="project" value="UniProtKB-SubCell"/>
</dbReference>
<evidence type="ECO:0000256" key="2">
    <source>
        <dbReference type="ARBA" id="ARBA00022448"/>
    </source>
</evidence>
<evidence type="ECO:0000256" key="5">
    <source>
        <dbReference type="ARBA" id="ARBA00022989"/>
    </source>
</evidence>
<dbReference type="RefSeq" id="WP_047783953.1">
    <property type="nucleotide sequence ID" value="NZ_JZWI01000007.1"/>
</dbReference>
<organism evidence="10 11">
    <name type="scientific">Variovorax paradoxus</name>
    <dbReference type="NCBI Taxonomy" id="34073"/>
    <lineage>
        <taxon>Bacteria</taxon>
        <taxon>Pseudomonadati</taxon>
        <taxon>Pseudomonadota</taxon>
        <taxon>Betaproteobacteria</taxon>
        <taxon>Burkholderiales</taxon>
        <taxon>Comamonadaceae</taxon>
        <taxon>Variovorax</taxon>
    </lineage>
</organism>
<name>A0A0H2M4Z0_VARPD</name>
<dbReference type="InterPro" id="IPR000515">
    <property type="entry name" value="MetI-like"/>
</dbReference>
<evidence type="ECO:0000313" key="10">
    <source>
        <dbReference type="EMBL" id="KLN57424.1"/>
    </source>
</evidence>
<keyword evidence="5 7" id="KW-1133">Transmembrane helix</keyword>
<feature type="region of interest" description="Disordered" evidence="8">
    <location>
        <begin position="1"/>
        <end position="21"/>
    </location>
</feature>
<evidence type="ECO:0000256" key="1">
    <source>
        <dbReference type="ARBA" id="ARBA00004651"/>
    </source>
</evidence>
<reference evidence="10 11" key="1">
    <citation type="submission" date="2015-03" db="EMBL/GenBank/DDBJ databases">
        <title>Genome sequence of Variovorax paradoxus TBEA6.</title>
        <authorList>
            <person name="Poehlein A."/>
            <person name="Schuldes J."/>
            <person name="Wuebbeler J.H."/>
            <person name="Hiessl S."/>
            <person name="Steinbuechel A."/>
            <person name="Daniel R."/>
        </authorList>
    </citation>
    <scope>NUCLEOTIDE SEQUENCE [LARGE SCALE GENOMIC DNA]</scope>
    <source>
        <strain evidence="10 11">TBEA6</strain>
    </source>
</reference>
<comment type="similarity">
    <text evidence="7">Belongs to the binding-protein-dependent transport system permease family.</text>
</comment>
<feature type="domain" description="ABC transmembrane type-1" evidence="9">
    <location>
        <begin position="98"/>
        <end position="287"/>
    </location>
</feature>
<evidence type="ECO:0000256" key="3">
    <source>
        <dbReference type="ARBA" id="ARBA00022475"/>
    </source>
</evidence>
<feature type="transmembrane region" description="Helical" evidence="7">
    <location>
        <begin position="264"/>
        <end position="287"/>
    </location>
</feature>
<evidence type="ECO:0000256" key="7">
    <source>
        <dbReference type="RuleBase" id="RU363032"/>
    </source>
</evidence>
<dbReference type="PANTHER" id="PTHR43386:SF25">
    <property type="entry name" value="PEPTIDE ABC TRANSPORTER PERMEASE PROTEIN"/>
    <property type="match status" value="1"/>
</dbReference>
<evidence type="ECO:0000259" key="9">
    <source>
        <dbReference type="PROSITE" id="PS50928"/>
    </source>
</evidence>
<comment type="subcellular location">
    <subcellularLocation>
        <location evidence="1 7">Cell membrane</location>
        <topology evidence="1 7">Multi-pass membrane protein</topology>
    </subcellularLocation>
</comment>
<evidence type="ECO:0000256" key="4">
    <source>
        <dbReference type="ARBA" id="ARBA00022692"/>
    </source>
</evidence>
<keyword evidence="4 7" id="KW-0812">Transmembrane</keyword>
<feature type="transmembrane region" description="Helical" evidence="7">
    <location>
        <begin position="227"/>
        <end position="244"/>
    </location>
</feature>
<keyword evidence="2 7" id="KW-0813">Transport</keyword>
<keyword evidence="11" id="KW-1185">Reference proteome</keyword>
<dbReference type="Proteomes" id="UP000035170">
    <property type="component" value="Unassembled WGS sequence"/>
</dbReference>
<dbReference type="PANTHER" id="PTHR43386">
    <property type="entry name" value="OLIGOPEPTIDE TRANSPORT SYSTEM PERMEASE PROTEIN APPC"/>
    <property type="match status" value="1"/>
</dbReference>
<feature type="transmembrane region" description="Helical" evidence="7">
    <location>
        <begin position="39"/>
        <end position="59"/>
    </location>
</feature>
<dbReference type="Gene3D" id="1.10.3720.10">
    <property type="entry name" value="MetI-like"/>
    <property type="match status" value="1"/>
</dbReference>
<dbReference type="PROSITE" id="PS50928">
    <property type="entry name" value="ABC_TM1"/>
    <property type="match status" value="1"/>
</dbReference>
<accession>A0A0H2M4Z0</accession>
<proteinExistence type="inferred from homology"/>
<comment type="caution">
    <text evidence="10">The sequence shown here is derived from an EMBL/GenBank/DDBJ whole genome shotgun (WGS) entry which is preliminary data.</text>
</comment>
<feature type="transmembrane region" description="Helical" evidence="7">
    <location>
        <begin position="149"/>
        <end position="173"/>
    </location>
</feature>
<dbReference type="GO" id="GO:0055085">
    <property type="term" value="P:transmembrane transport"/>
    <property type="evidence" value="ECO:0007669"/>
    <property type="project" value="InterPro"/>
</dbReference>
<dbReference type="PATRIC" id="fig|34073.19.peg.1534"/>
<keyword evidence="6 7" id="KW-0472">Membrane</keyword>
<feature type="transmembrane region" description="Helical" evidence="7">
    <location>
        <begin position="100"/>
        <end position="129"/>
    </location>
</feature>
<dbReference type="AlphaFoldDB" id="A0A0H2M4Z0"/>
<dbReference type="InterPro" id="IPR050366">
    <property type="entry name" value="BP-dependent_transpt_permease"/>
</dbReference>
<dbReference type="CDD" id="cd06261">
    <property type="entry name" value="TM_PBP2"/>
    <property type="match status" value="1"/>
</dbReference>
<dbReference type="Pfam" id="PF00528">
    <property type="entry name" value="BPD_transp_1"/>
    <property type="match status" value="1"/>
</dbReference>
<protein>
    <submittedName>
        <fullName evidence="10">Glutathione transport system permease protein GsiD</fullName>
    </submittedName>
</protein>
<keyword evidence="3" id="KW-1003">Cell membrane</keyword>
<evidence type="ECO:0000256" key="6">
    <source>
        <dbReference type="ARBA" id="ARBA00023136"/>
    </source>
</evidence>
<dbReference type="SUPFAM" id="SSF161098">
    <property type="entry name" value="MetI-like"/>
    <property type="match status" value="1"/>
</dbReference>
<evidence type="ECO:0000313" key="11">
    <source>
        <dbReference type="Proteomes" id="UP000035170"/>
    </source>
</evidence>
<gene>
    <name evidence="10" type="primary">gsiD2</name>
    <name evidence="10" type="ORF">VPARA_15040</name>
</gene>
<evidence type="ECO:0000256" key="8">
    <source>
        <dbReference type="SAM" id="MobiDB-lite"/>
    </source>
</evidence>
<sequence>METSTSTPAVNATASVAAAPPERQRGPLRRLAGFGPSGLLGLAVLLFWLLAALLGPWLLSHTSGAMGSNNVFAPMSAAHWLGTDYLGRDMLARVVEGARYTVGVALLATLVASGTGTTLALLAAASGRWIDATLSRGLDTLTAIPSKMFALIMVAGFGSSVPMLVVTAAIIYVPGAYRIARSLAVNINALDYVTVARTRGEGTLYIMLREILPNIAGPMLADLGLRFVYVVLLLASLSFLGLGIQPPAADWGSLVRENIGALAMGGASVIVPALAIASLTIAVNLVIDNLPGRTARERGAR</sequence>
<dbReference type="EMBL" id="JZWI01000007">
    <property type="protein sequence ID" value="KLN57424.1"/>
    <property type="molecule type" value="Genomic_DNA"/>
</dbReference>
<dbReference type="InterPro" id="IPR035906">
    <property type="entry name" value="MetI-like_sf"/>
</dbReference>